<dbReference type="AlphaFoldDB" id="A0A100VNP3"/>
<dbReference type="RefSeq" id="WP_268801807.1">
    <property type="nucleotide sequence ID" value="NZ_BCNV01000001.1"/>
</dbReference>
<evidence type="ECO:0000313" key="4">
    <source>
        <dbReference type="Proteomes" id="UP000069697"/>
    </source>
</evidence>
<name>A0A100VNP3_PAEAM</name>
<comment type="caution">
    <text evidence="3">The sequence shown here is derived from an EMBL/GenBank/DDBJ whole genome shotgun (WGS) entry which is preliminary data.</text>
</comment>
<protein>
    <recommendedName>
        <fullName evidence="5">DUF1851 domain-containing protein</fullName>
    </recommendedName>
</protein>
<dbReference type="Pfam" id="PF08906">
    <property type="entry name" value="T6SS_Tdi1_C"/>
    <property type="match status" value="1"/>
</dbReference>
<feature type="domain" description="T6SS immunity protein Tdi1 C-terminal" evidence="2">
    <location>
        <begin position="101"/>
        <end position="171"/>
    </location>
</feature>
<accession>A0A100VNP3</accession>
<feature type="domain" description="GAD-related" evidence="1">
    <location>
        <begin position="7"/>
        <end position="88"/>
    </location>
</feature>
<sequence>MNISNFVFKEDMPTNVIEKYQSVIPIQLIEVWKEYGLGSLSNGYLKIINPDQYLELLQDTYSRAKLAIPLFTTAMGDILIWEDGYLMALNFRKHEVNVIGKNFKYFFGDISDEYFLNKALDWSPYLEAFEKYGEPAYDECFGYVPLLGLGGAEKVENLKKVKFIEHIYIINHFMGPME</sequence>
<dbReference type="InterPro" id="IPR015002">
    <property type="entry name" value="T6SS_Tdi1_C"/>
</dbReference>
<evidence type="ECO:0008006" key="5">
    <source>
        <dbReference type="Google" id="ProtNLM"/>
    </source>
</evidence>
<gene>
    <name evidence="3" type="ORF">PAHA3_3295</name>
</gene>
<dbReference type="EMBL" id="BCNV01000001">
    <property type="protein sequence ID" value="GAS83217.1"/>
    <property type="molecule type" value="Genomic_DNA"/>
</dbReference>
<evidence type="ECO:0000259" key="1">
    <source>
        <dbReference type="Pfam" id="PF08887"/>
    </source>
</evidence>
<reference evidence="3 4" key="1">
    <citation type="journal article" date="2016" name="Genome Announc.">
        <title>Draft Genome Sequence of Paenibacillus amylolyticus Heshi-A3, Isolated from Fermented Rice Bran in a Japanese Fermented Seafood Dish.</title>
        <authorList>
            <person name="Akuzawa S."/>
            <person name="Nagaoka J."/>
            <person name="Kanekatsu M."/>
            <person name="Kubota E."/>
            <person name="Ohtake R."/>
            <person name="Suzuki T."/>
            <person name="Kanesaki Y."/>
        </authorList>
    </citation>
    <scope>NUCLEOTIDE SEQUENCE [LARGE SCALE GENOMIC DNA]</scope>
    <source>
        <strain evidence="3 4">Heshi-A3</strain>
    </source>
</reference>
<organism evidence="3 4">
    <name type="scientific">Paenibacillus amylolyticus</name>
    <dbReference type="NCBI Taxonomy" id="1451"/>
    <lineage>
        <taxon>Bacteria</taxon>
        <taxon>Bacillati</taxon>
        <taxon>Bacillota</taxon>
        <taxon>Bacilli</taxon>
        <taxon>Bacillales</taxon>
        <taxon>Paenibacillaceae</taxon>
        <taxon>Paenibacillus</taxon>
    </lineage>
</organism>
<dbReference type="Proteomes" id="UP000069697">
    <property type="component" value="Unassembled WGS sequence"/>
</dbReference>
<dbReference type="Pfam" id="PF08887">
    <property type="entry name" value="GAD-like"/>
    <property type="match status" value="1"/>
</dbReference>
<evidence type="ECO:0000313" key="3">
    <source>
        <dbReference type="EMBL" id="GAS83217.1"/>
    </source>
</evidence>
<reference evidence="4" key="2">
    <citation type="submission" date="2016-01" db="EMBL/GenBank/DDBJ databases">
        <title>Draft Genome Sequence of Paenibacillus amylolyticus Heshi-A3 that Was Isolated from Fermented Rice Bran with Aging Salted Mackerel, Which Was Named Heshiko as Traditional Fermented Seafood in Japan.</title>
        <authorList>
            <person name="Akuzawa S."/>
            <person name="Nakagawa J."/>
            <person name="Kanekatsu T."/>
            <person name="Kubota E."/>
            <person name="Ohtake R."/>
            <person name="Suzuki T."/>
            <person name="Kanesaki Y."/>
        </authorList>
    </citation>
    <scope>NUCLEOTIDE SEQUENCE [LARGE SCALE GENOMIC DNA]</scope>
    <source>
        <strain evidence="4">Heshi-A3</strain>
    </source>
</reference>
<proteinExistence type="predicted"/>
<evidence type="ECO:0000259" key="2">
    <source>
        <dbReference type="Pfam" id="PF08906"/>
    </source>
</evidence>
<dbReference type="InterPro" id="IPR014983">
    <property type="entry name" value="GAD-rel"/>
</dbReference>